<sequence>MGKPKKPFQRPAAFETTRPGFPAGARPPPPPPHLLWPNRSLRRRAGHHGGRNPLRRLPRRGQGRKGLLPDEVHAPGLLQQRQPSIAHASPHYRKLPNRTSPRHSAEKTPKAGKVLETN</sequence>
<keyword evidence="3" id="KW-1185">Reference proteome</keyword>
<dbReference type="Proteomes" id="UP001066276">
    <property type="component" value="Chromosome 7"/>
</dbReference>
<proteinExistence type="predicted"/>
<dbReference type="AlphaFoldDB" id="A0AAV7PUZ5"/>
<evidence type="ECO:0000256" key="1">
    <source>
        <dbReference type="SAM" id="MobiDB-lite"/>
    </source>
</evidence>
<comment type="caution">
    <text evidence="2">The sequence shown here is derived from an EMBL/GenBank/DDBJ whole genome shotgun (WGS) entry which is preliminary data.</text>
</comment>
<feature type="compositionally biased region" description="Pro residues" evidence="1">
    <location>
        <begin position="25"/>
        <end position="34"/>
    </location>
</feature>
<feature type="region of interest" description="Disordered" evidence="1">
    <location>
        <begin position="1"/>
        <end position="118"/>
    </location>
</feature>
<dbReference type="EMBL" id="JANPWB010000011">
    <property type="protein sequence ID" value="KAJ1132053.1"/>
    <property type="molecule type" value="Genomic_DNA"/>
</dbReference>
<reference evidence="2" key="1">
    <citation type="journal article" date="2022" name="bioRxiv">
        <title>Sequencing and chromosome-scale assembly of the giantPleurodeles waltlgenome.</title>
        <authorList>
            <person name="Brown T."/>
            <person name="Elewa A."/>
            <person name="Iarovenko S."/>
            <person name="Subramanian E."/>
            <person name="Araus A.J."/>
            <person name="Petzold A."/>
            <person name="Susuki M."/>
            <person name="Suzuki K.-i.T."/>
            <person name="Hayashi T."/>
            <person name="Toyoda A."/>
            <person name="Oliveira C."/>
            <person name="Osipova E."/>
            <person name="Leigh N.D."/>
            <person name="Simon A."/>
            <person name="Yun M.H."/>
        </authorList>
    </citation>
    <scope>NUCLEOTIDE SEQUENCE</scope>
    <source>
        <strain evidence="2">20211129_DDA</strain>
        <tissue evidence="2">Liver</tissue>
    </source>
</reference>
<evidence type="ECO:0000313" key="2">
    <source>
        <dbReference type="EMBL" id="KAJ1132053.1"/>
    </source>
</evidence>
<name>A0AAV7PUZ5_PLEWA</name>
<gene>
    <name evidence="2" type="ORF">NDU88_010383</name>
</gene>
<feature type="compositionally biased region" description="Basic residues" evidence="1">
    <location>
        <begin position="40"/>
        <end position="63"/>
    </location>
</feature>
<organism evidence="2 3">
    <name type="scientific">Pleurodeles waltl</name>
    <name type="common">Iberian ribbed newt</name>
    <dbReference type="NCBI Taxonomy" id="8319"/>
    <lineage>
        <taxon>Eukaryota</taxon>
        <taxon>Metazoa</taxon>
        <taxon>Chordata</taxon>
        <taxon>Craniata</taxon>
        <taxon>Vertebrata</taxon>
        <taxon>Euteleostomi</taxon>
        <taxon>Amphibia</taxon>
        <taxon>Batrachia</taxon>
        <taxon>Caudata</taxon>
        <taxon>Salamandroidea</taxon>
        <taxon>Salamandridae</taxon>
        <taxon>Pleurodelinae</taxon>
        <taxon>Pleurodeles</taxon>
    </lineage>
</organism>
<protein>
    <submittedName>
        <fullName evidence="2">Uncharacterized protein</fullName>
    </submittedName>
</protein>
<accession>A0AAV7PUZ5</accession>
<evidence type="ECO:0000313" key="3">
    <source>
        <dbReference type="Proteomes" id="UP001066276"/>
    </source>
</evidence>